<evidence type="ECO:0000259" key="7">
    <source>
        <dbReference type="Pfam" id="PF22692"/>
    </source>
</evidence>
<dbReference type="PANTHER" id="PTHR30435">
    <property type="entry name" value="FLAGELLAR PROTEIN"/>
    <property type="match status" value="1"/>
</dbReference>
<gene>
    <name evidence="8" type="ORF">ACFFJ2_11685</name>
</gene>
<dbReference type="PANTHER" id="PTHR30435:SF1">
    <property type="entry name" value="FLAGELLAR HOOK PROTEIN FLGE"/>
    <property type="match status" value="1"/>
</dbReference>
<evidence type="ECO:0000256" key="1">
    <source>
        <dbReference type="ARBA" id="ARBA00004117"/>
    </source>
</evidence>
<dbReference type="NCBIfam" id="TIGR03506">
    <property type="entry name" value="FlgEFG_subfam"/>
    <property type="match status" value="1"/>
</dbReference>
<dbReference type="InterPro" id="IPR019776">
    <property type="entry name" value="Flagellar_basal_body_rod_CS"/>
</dbReference>
<feature type="domain" description="Flagellar basal-body/hook protein C-terminal" evidence="6">
    <location>
        <begin position="336"/>
        <end position="380"/>
    </location>
</feature>
<accession>A0ABV6D8T9</accession>
<sequence>MSLYGMMKTGVSGMNGQANRLSTVADNIANSSTNGYKRASTEFSSLVLPSTAGAYNSGGVTTTVRHSISTQGVLQYTTSVTDLAIDGDGFFKVQNADGQNFLTRAGSFVPDEAGRLVNAAGFYLIGKNIQTGAEEPISIEAENRLPTPSSEGSFAANLPADADVGHTHTTSLSYVDQTGNTQVMEIVFEKVSENVATGEADWDITVNGNAFGTASFNASAGTLTDTVSGTANLPMGQTIALDFSLSQTGNEYQLDQAETNGTLGSEIDTIQIDTDGTVYAQYEDGSFVALYEIQFGKVASPDQLEVLSGNVFAQSPDSGPIFYGNAAEIGVGKVVSGALENSNVDIAEELTEMIQSQRSYTANSKVFQTGSELMEVLVNLKR</sequence>
<dbReference type="InterPro" id="IPR053967">
    <property type="entry name" value="LlgE_F_G-like_D1"/>
</dbReference>
<dbReference type="InterPro" id="IPR001444">
    <property type="entry name" value="Flag_bb_rod_N"/>
</dbReference>
<dbReference type="Pfam" id="PF06429">
    <property type="entry name" value="Flg_bbr_C"/>
    <property type="match status" value="1"/>
</dbReference>
<keyword evidence="8" id="KW-0282">Flagellum</keyword>
<proteinExistence type="inferred from homology"/>
<comment type="caution">
    <text evidence="8">The sequence shown here is derived from an EMBL/GenBank/DDBJ whole genome shotgun (WGS) entry which is preliminary data.</text>
</comment>
<dbReference type="PROSITE" id="PS00588">
    <property type="entry name" value="FLAGELLA_BB_ROD"/>
    <property type="match status" value="1"/>
</dbReference>
<dbReference type="Pfam" id="PF00460">
    <property type="entry name" value="Flg_bb_rod"/>
    <property type="match status" value="1"/>
</dbReference>
<feature type="domain" description="Flagellar basal body rod protein N-terminal" evidence="5">
    <location>
        <begin position="7"/>
        <end position="37"/>
    </location>
</feature>
<evidence type="ECO:0000256" key="3">
    <source>
        <dbReference type="ARBA" id="ARBA00023143"/>
    </source>
</evidence>
<dbReference type="SUPFAM" id="SSF117143">
    <property type="entry name" value="Flagellar hook protein flgE"/>
    <property type="match status" value="1"/>
</dbReference>
<comment type="function">
    <text evidence="4">A flexible structure which links the flagellar filament to the drive apparatus in the basal body.</text>
</comment>
<dbReference type="Proteomes" id="UP001589755">
    <property type="component" value="Unassembled WGS sequence"/>
</dbReference>
<reference evidence="8 9" key="1">
    <citation type="submission" date="2024-09" db="EMBL/GenBank/DDBJ databases">
        <authorList>
            <person name="Sun Q."/>
            <person name="Mori K."/>
        </authorList>
    </citation>
    <scope>NUCLEOTIDE SEQUENCE [LARGE SCALE GENOMIC DNA]</scope>
    <source>
        <strain evidence="8 9">CCM 8543</strain>
    </source>
</reference>
<dbReference type="Gene3D" id="2.60.98.20">
    <property type="entry name" value="Flagellar hook protein FlgE"/>
    <property type="match status" value="1"/>
</dbReference>
<organism evidence="8 9">
    <name type="scientific">Chelativorans intermedius</name>
    <dbReference type="NCBI Taxonomy" id="515947"/>
    <lineage>
        <taxon>Bacteria</taxon>
        <taxon>Pseudomonadati</taxon>
        <taxon>Pseudomonadota</taxon>
        <taxon>Alphaproteobacteria</taxon>
        <taxon>Hyphomicrobiales</taxon>
        <taxon>Phyllobacteriaceae</taxon>
        <taxon>Chelativorans</taxon>
    </lineage>
</organism>
<protein>
    <recommendedName>
        <fullName evidence="4">Flagellar hook protein FlgE</fullName>
    </recommendedName>
</protein>
<evidence type="ECO:0000256" key="4">
    <source>
        <dbReference type="RuleBase" id="RU362116"/>
    </source>
</evidence>
<evidence type="ECO:0000313" key="8">
    <source>
        <dbReference type="EMBL" id="MFC0209058.1"/>
    </source>
</evidence>
<name>A0ABV6D8T9_9HYPH</name>
<dbReference type="InterPro" id="IPR020013">
    <property type="entry name" value="Flagellar_FlgE/F/G"/>
</dbReference>
<comment type="subcellular location">
    <subcellularLocation>
        <location evidence="1 4">Bacterial flagellum basal body</location>
    </subcellularLocation>
</comment>
<keyword evidence="8" id="KW-0966">Cell projection</keyword>
<evidence type="ECO:0000259" key="5">
    <source>
        <dbReference type="Pfam" id="PF00460"/>
    </source>
</evidence>
<dbReference type="RefSeq" id="WP_261519391.1">
    <property type="nucleotide sequence ID" value="NZ_JAODNW010000003.1"/>
</dbReference>
<dbReference type="Pfam" id="PF22692">
    <property type="entry name" value="LlgE_F_G_D1"/>
    <property type="match status" value="1"/>
</dbReference>
<comment type="similarity">
    <text evidence="2 4">Belongs to the flagella basal body rod proteins family.</text>
</comment>
<evidence type="ECO:0000313" key="9">
    <source>
        <dbReference type="Proteomes" id="UP001589755"/>
    </source>
</evidence>
<keyword evidence="3 4" id="KW-0975">Bacterial flagellum</keyword>
<dbReference type="InterPro" id="IPR010930">
    <property type="entry name" value="Flg_bb/hook_C_dom"/>
</dbReference>
<feature type="domain" description="Flagellar hook protein FlgE/F/G-like D1" evidence="7">
    <location>
        <begin position="84"/>
        <end position="139"/>
    </location>
</feature>
<dbReference type="EMBL" id="JBHLXD010000017">
    <property type="protein sequence ID" value="MFC0209058.1"/>
    <property type="molecule type" value="Genomic_DNA"/>
</dbReference>
<keyword evidence="9" id="KW-1185">Reference proteome</keyword>
<evidence type="ECO:0000256" key="2">
    <source>
        <dbReference type="ARBA" id="ARBA00009677"/>
    </source>
</evidence>
<dbReference type="InterPro" id="IPR037925">
    <property type="entry name" value="FlgE/F/G-like"/>
</dbReference>
<keyword evidence="8" id="KW-0969">Cilium</keyword>
<evidence type="ECO:0000259" key="6">
    <source>
        <dbReference type="Pfam" id="PF06429"/>
    </source>
</evidence>
<dbReference type="InterPro" id="IPR037058">
    <property type="entry name" value="Falgellar_hook_FlgE_sf"/>
</dbReference>